<reference evidence="2 3" key="1">
    <citation type="submission" date="2016-03" db="EMBL/GenBank/DDBJ databases">
        <authorList>
            <person name="Ploux O."/>
        </authorList>
    </citation>
    <scope>NUCLEOTIDE SEQUENCE [LARGE SCALE GENOMIC DNA]</scope>
    <source>
        <strain evidence="2 3">UAMH 11012</strain>
    </source>
</reference>
<dbReference type="EMBL" id="FJOG01000012">
    <property type="protein sequence ID" value="CZR58787.1"/>
    <property type="molecule type" value="Genomic_DNA"/>
</dbReference>
<feature type="region of interest" description="Disordered" evidence="1">
    <location>
        <begin position="930"/>
        <end position="953"/>
    </location>
</feature>
<sequence>MVKPKTPKSSMTEEDRLRRDEDLMIRLRIYHEPETTSETWPSHLKNTFGSIDTLGSFRYQSYDYEAPAQQTTTTWRREIKLRAKQLSDTAQRLFKENPSELTWRLEIEKLVDARFRLRTECKTCSGPGRSGRLWRSEVEVVTEGNGRIAEELMARRKTRVPCQCLEVTYSGLNPLFSNRADQEFSYDPHFGEDLRKGGSKKEFPTRRPDRLYGLRQTLNFEARLGSPAKHVLAGTAADAVAALMQTIDSNCDPLLVQHFIQTTPFLQRGDPLLFPFLILEAKSEEGRGHRNCGVQTSLPIWALLKAQERLSELSCPLKELGGPLVWYISYLGDSWHVSACCTVIERGEKKYQIRDLWNGRISSPDGALQVLLIMDYIFDWARDIYRPSILHCLGVMSHGLNDTMSLTAESDLNSMRKHGRGDDMTDVESTLDIEAFEASASGESLLDAWKKYDLKALHGVMSYNWRAFRSSSIIKSSFQCLYLTRDNIGNVISCLATSRSKLEKIPRDALAALRRGPMIITDRILSQMENTWTGENRESRRAGAGTSDQLFCGIVHAVTISTETWELVRTIFCIAVDHDALQDIRKHAQLSKKAYRLDGMEEKAVLVDENTVTNILQHLKNRGSEDNLAFAMANVCDVWKPVHMLNEEEREQLSHGAEQPIILQPLVFGSNPMKNVVQGIYKRHKPGGRLEPDTPCLRFSAQIEQLETRHLADHPRSLPLDARIPLPTIPANSAILVCDRNRGHKQLCIYITKEYGDPPPWSDLTSKIASVIYEERYFILERMAWNRERGFSICQPTVQSGDELIPLIKTAAQSWAEDLYKKFDKDCQREDIPEVFKYDKNAIYKLYNAERDDHRPFSDDPIRRHSNKKRRLTSNSSQASHQLSHKSTRTLPGALAESRDSEVQVLLEKWGAEGLLKSVHSVLREAGHGTELAGDAGEGNFESPIDLSSDADE</sequence>
<organism evidence="2 3">
    <name type="scientific">Phialocephala subalpina</name>
    <dbReference type="NCBI Taxonomy" id="576137"/>
    <lineage>
        <taxon>Eukaryota</taxon>
        <taxon>Fungi</taxon>
        <taxon>Dikarya</taxon>
        <taxon>Ascomycota</taxon>
        <taxon>Pezizomycotina</taxon>
        <taxon>Leotiomycetes</taxon>
        <taxon>Helotiales</taxon>
        <taxon>Mollisiaceae</taxon>
        <taxon>Phialocephala</taxon>
        <taxon>Phialocephala fortinii species complex</taxon>
    </lineage>
</organism>
<evidence type="ECO:0000256" key="1">
    <source>
        <dbReference type="SAM" id="MobiDB-lite"/>
    </source>
</evidence>
<gene>
    <name evidence="2" type="ORF">PAC_08679</name>
</gene>
<evidence type="ECO:0000313" key="2">
    <source>
        <dbReference type="EMBL" id="CZR58787.1"/>
    </source>
</evidence>
<keyword evidence="3" id="KW-1185">Reference proteome</keyword>
<accession>A0A1L7X189</accession>
<dbReference type="AlphaFoldDB" id="A0A1L7X189"/>
<feature type="region of interest" description="Disordered" evidence="1">
    <location>
        <begin position="855"/>
        <end position="896"/>
    </location>
</feature>
<evidence type="ECO:0000313" key="3">
    <source>
        <dbReference type="Proteomes" id="UP000184330"/>
    </source>
</evidence>
<protein>
    <submittedName>
        <fullName evidence="2">Uncharacterized protein</fullName>
    </submittedName>
</protein>
<dbReference type="Proteomes" id="UP000184330">
    <property type="component" value="Unassembled WGS sequence"/>
</dbReference>
<name>A0A1L7X189_9HELO</name>
<proteinExistence type="predicted"/>
<feature type="compositionally biased region" description="Polar residues" evidence="1">
    <location>
        <begin position="873"/>
        <end position="882"/>
    </location>
</feature>
<dbReference type="OrthoDB" id="3538597at2759"/>